<dbReference type="OrthoDB" id="5679662at2759"/>
<keyword evidence="2" id="KW-1185">Reference proteome</keyword>
<evidence type="ECO:0000313" key="2">
    <source>
        <dbReference type="Proteomes" id="UP000187429"/>
    </source>
</evidence>
<organism evidence="1 2">
    <name type="scientific">Smittium culicis</name>
    <dbReference type="NCBI Taxonomy" id="133412"/>
    <lineage>
        <taxon>Eukaryota</taxon>
        <taxon>Fungi</taxon>
        <taxon>Fungi incertae sedis</taxon>
        <taxon>Zoopagomycota</taxon>
        <taxon>Kickxellomycotina</taxon>
        <taxon>Harpellomycetes</taxon>
        <taxon>Harpellales</taxon>
        <taxon>Legeriomycetaceae</taxon>
        <taxon>Smittium</taxon>
    </lineage>
</organism>
<comment type="caution">
    <text evidence="1">The sequence shown here is derived from an EMBL/GenBank/DDBJ whole genome shotgun (WGS) entry which is preliminary data.</text>
</comment>
<gene>
    <name evidence="1" type="ORF">AYI69_g5270</name>
</gene>
<evidence type="ECO:0000313" key="1">
    <source>
        <dbReference type="EMBL" id="OMJ22766.1"/>
    </source>
</evidence>
<dbReference type="AlphaFoldDB" id="A0A1R1Y7V7"/>
<dbReference type="Proteomes" id="UP000187429">
    <property type="component" value="Unassembled WGS sequence"/>
</dbReference>
<dbReference type="EMBL" id="LSSM01002173">
    <property type="protein sequence ID" value="OMJ22766.1"/>
    <property type="molecule type" value="Genomic_DNA"/>
</dbReference>
<protein>
    <submittedName>
        <fullName evidence="1">Uncharacterized protein</fullName>
    </submittedName>
</protein>
<sequence length="213" mass="23156">MLSSELNCWNLALCLPPPLALYPRKSTSGFKDSEKPRNVLYISSPGLLACSRNFFASLFRILRSCWSTAPLPATPFRAPASPLTASLIAEFISSSPISSPSFFANSKNRTDPAVPFLFPTKQPPSSTSLHLNPIFLPSNSAFRSQTNPFNSTLFSTIPLSGSLTFENTFMLLSGTIISDPMPPASRSSTGFTQFCISCTSSALEFSRYCCPIK</sequence>
<proteinExistence type="predicted"/>
<reference evidence="2" key="1">
    <citation type="submission" date="2017-01" db="EMBL/GenBank/DDBJ databases">
        <authorList>
            <person name="Wang Y."/>
            <person name="White M."/>
            <person name="Kvist S."/>
            <person name="Moncalvo J.-M."/>
        </authorList>
    </citation>
    <scope>NUCLEOTIDE SEQUENCE [LARGE SCALE GENOMIC DNA]</scope>
    <source>
        <strain evidence="2">ID-206-W2</strain>
    </source>
</reference>
<name>A0A1R1Y7V7_9FUNG</name>
<accession>A0A1R1Y7V7</accession>